<accession>A0A0P9F7M8</accession>
<organism evidence="1 2">
    <name type="scientific">Kouleothrix aurantiaca</name>
    <dbReference type="NCBI Taxonomy" id="186479"/>
    <lineage>
        <taxon>Bacteria</taxon>
        <taxon>Bacillati</taxon>
        <taxon>Chloroflexota</taxon>
        <taxon>Chloroflexia</taxon>
        <taxon>Chloroflexales</taxon>
        <taxon>Roseiflexineae</taxon>
        <taxon>Roseiflexaceae</taxon>
        <taxon>Kouleothrix</taxon>
    </lineage>
</organism>
<proteinExistence type="predicted"/>
<sequence>MTEPRRYRVYLLRLWQAEGEEGGLVWRAALEDAPTGERKGFADIARLCAFLQAITADGAAHDTQPPDTPL</sequence>
<comment type="caution">
    <text evidence="1">The sequence shown here is derived from an EMBL/GenBank/DDBJ whole genome shotgun (WGS) entry which is preliminary data.</text>
</comment>
<name>A0A0P9F7M8_9CHLR</name>
<evidence type="ECO:0000313" key="1">
    <source>
        <dbReference type="EMBL" id="KPV52558.1"/>
    </source>
</evidence>
<protein>
    <submittedName>
        <fullName evidence="1">Uncharacterized protein</fullName>
    </submittedName>
</protein>
<evidence type="ECO:0000313" key="2">
    <source>
        <dbReference type="Proteomes" id="UP000050509"/>
    </source>
</evidence>
<reference evidence="1 2" key="1">
    <citation type="submission" date="2015-09" db="EMBL/GenBank/DDBJ databases">
        <title>Draft genome sequence of Kouleothrix aurantiaca JCM 19913.</title>
        <authorList>
            <person name="Hemp J."/>
        </authorList>
    </citation>
    <scope>NUCLEOTIDE SEQUENCE [LARGE SCALE GENOMIC DNA]</scope>
    <source>
        <strain evidence="1 2">COM-B</strain>
    </source>
</reference>
<dbReference type="AlphaFoldDB" id="A0A0P9F7M8"/>
<dbReference type="Proteomes" id="UP000050509">
    <property type="component" value="Unassembled WGS sequence"/>
</dbReference>
<dbReference type="EMBL" id="LJCR01000505">
    <property type="protein sequence ID" value="KPV52558.1"/>
    <property type="molecule type" value="Genomic_DNA"/>
</dbReference>
<gene>
    <name evidence="1" type="ORF">SE17_14785</name>
</gene>
<keyword evidence="2" id="KW-1185">Reference proteome</keyword>